<gene>
    <name evidence="2" type="ORF">BU26DRAFT_602810</name>
</gene>
<sequence length="193" mass="20655">MYFNSALLASLTILAASAPTAFGAPQPASTAISEGDKFGAITIRSGSEIQNSAIQAAQRSLFVNAKSQNATCASETNSATFYIQDQELRLYSSNDPLNQTIFVDRSGMGMGKIGYITGNESLGRYWETKGWALTESNELQFHGTGIQACPGSIDGGWSIWLQGVEKPGYNENCTGVVAAAYKTDDPIECVYTH</sequence>
<dbReference type="EMBL" id="ML987192">
    <property type="protein sequence ID" value="KAF2252425.1"/>
    <property type="molecule type" value="Genomic_DNA"/>
</dbReference>
<dbReference type="GeneID" id="54588710"/>
<feature type="chain" id="PRO_5025470838" evidence="1">
    <location>
        <begin position="24"/>
        <end position="193"/>
    </location>
</feature>
<keyword evidence="1" id="KW-0732">Signal</keyword>
<feature type="signal peptide" evidence="1">
    <location>
        <begin position="1"/>
        <end position="23"/>
    </location>
</feature>
<dbReference type="Proteomes" id="UP000800094">
    <property type="component" value="Unassembled WGS sequence"/>
</dbReference>
<dbReference type="RefSeq" id="XP_033687429.1">
    <property type="nucleotide sequence ID" value="XM_033835380.1"/>
</dbReference>
<proteinExistence type="predicted"/>
<dbReference type="OrthoDB" id="4093325at2759"/>
<reference evidence="2" key="1">
    <citation type="journal article" date="2020" name="Stud. Mycol.">
        <title>101 Dothideomycetes genomes: a test case for predicting lifestyles and emergence of pathogens.</title>
        <authorList>
            <person name="Haridas S."/>
            <person name="Albert R."/>
            <person name="Binder M."/>
            <person name="Bloem J."/>
            <person name="Labutti K."/>
            <person name="Salamov A."/>
            <person name="Andreopoulos B."/>
            <person name="Baker S."/>
            <person name="Barry K."/>
            <person name="Bills G."/>
            <person name="Bluhm B."/>
            <person name="Cannon C."/>
            <person name="Castanera R."/>
            <person name="Culley D."/>
            <person name="Daum C."/>
            <person name="Ezra D."/>
            <person name="Gonzalez J."/>
            <person name="Henrissat B."/>
            <person name="Kuo A."/>
            <person name="Liang C."/>
            <person name="Lipzen A."/>
            <person name="Lutzoni F."/>
            <person name="Magnuson J."/>
            <person name="Mondo S."/>
            <person name="Nolan M."/>
            <person name="Ohm R."/>
            <person name="Pangilinan J."/>
            <person name="Park H.-J."/>
            <person name="Ramirez L."/>
            <person name="Alfaro M."/>
            <person name="Sun H."/>
            <person name="Tritt A."/>
            <person name="Yoshinaga Y."/>
            <person name="Zwiers L.-H."/>
            <person name="Turgeon B."/>
            <person name="Goodwin S."/>
            <person name="Spatafora J."/>
            <person name="Crous P."/>
            <person name="Grigoriev I."/>
        </authorList>
    </citation>
    <scope>NUCLEOTIDE SEQUENCE</scope>
    <source>
        <strain evidence="2">CBS 122368</strain>
    </source>
</reference>
<name>A0A6A6IPH1_9PLEO</name>
<evidence type="ECO:0000313" key="3">
    <source>
        <dbReference type="Proteomes" id="UP000800094"/>
    </source>
</evidence>
<protein>
    <submittedName>
        <fullName evidence="2">Cell wall protein PhiA</fullName>
    </submittedName>
</protein>
<evidence type="ECO:0000256" key="1">
    <source>
        <dbReference type="SAM" id="SignalP"/>
    </source>
</evidence>
<keyword evidence="3" id="KW-1185">Reference proteome</keyword>
<evidence type="ECO:0000313" key="2">
    <source>
        <dbReference type="EMBL" id="KAF2252425.1"/>
    </source>
</evidence>
<organism evidence="2 3">
    <name type="scientific">Trematosphaeria pertusa</name>
    <dbReference type="NCBI Taxonomy" id="390896"/>
    <lineage>
        <taxon>Eukaryota</taxon>
        <taxon>Fungi</taxon>
        <taxon>Dikarya</taxon>
        <taxon>Ascomycota</taxon>
        <taxon>Pezizomycotina</taxon>
        <taxon>Dothideomycetes</taxon>
        <taxon>Pleosporomycetidae</taxon>
        <taxon>Pleosporales</taxon>
        <taxon>Massarineae</taxon>
        <taxon>Trematosphaeriaceae</taxon>
        <taxon>Trematosphaeria</taxon>
    </lineage>
</organism>
<dbReference type="AlphaFoldDB" id="A0A6A6IPH1"/>
<accession>A0A6A6IPH1</accession>